<dbReference type="AlphaFoldDB" id="A0A1G9K2B6"/>
<dbReference type="RefSeq" id="WP_093250677.1">
    <property type="nucleotide sequence ID" value="NZ_FNGP01000002.1"/>
</dbReference>
<dbReference type="EMBL" id="FNGP01000002">
    <property type="protein sequence ID" value="SDL43544.1"/>
    <property type="molecule type" value="Genomic_DNA"/>
</dbReference>
<name>A0A1G9K2B6_9ACTN</name>
<protein>
    <submittedName>
        <fullName evidence="1">Uncharacterized protein</fullName>
    </submittedName>
</protein>
<keyword evidence="2" id="KW-1185">Reference proteome</keyword>
<sequence>MVDFYAVAIDDVRDMFGADGDLAEELIAAARVAFPEEPHRRRAFLPLMRRAPEFTVANNRPTREDLSILLSGGYVSPERMRASWRLFHALLDHRSAAHITVDVTEEELERAEFDLARNGLDTYYSLRRLGERQLGIPLRGIEGHIDGYAKHVHVLETAAELRRVLGDVEPETRRIVNEVLGMCDVVAADPRLDLVVLES</sequence>
<proteinExistence type="predicted"/>
<evidence type="ECO:0000313" key="2">
    <source>
        <dbReference type="Proteomes" id="UP000199475"/>
    </source>
</evidence>
<reference evidence="1 2" key="1">
    <citation type="submission" date="2016-10" db="EMBL/GenBank/DDBJ databases">
        <authorList>
            <person name="de Groot N.N."/>
        </authorList>
    </citation>
    <scope>NUCLEOTIDE SEQUENCE [LARGE SCALE GENOMIC DNA]</scope>
    <source>
        <strain evidence="1 2">CGMCC 1.9159</strain>
    </source>
</reference>
<gene>
    <name evidence="1" type="ORF">SAMN04488242_1586</name>
</gene>
<accession>A0A1G9K2B6</accession>
<evidence type="ECO:0000313" key="1">
    <source>
        <dbReference type="EMBL" id="SDL43544.1"/>
    </source>
</evidence>
<dbReference type="Proteomes" id="UP000199475">
    <property type="component" value="Unassembled WGS sequence"/>
</dbReference>
<organism evidence="1 2">
    <name type="scientific">Tessaracoccus oleiagri</name>
    <dbReference type="NCBI Taxonomy" id="686624"/>
    <lineage>
        <taxon>Bacteria</taxon>
        <taxon>Bacillati</taxon>
        <taxon>Actinomycetota</taxon>
        <taxon>Actinomycetes</taxon>
        <taxon>Propionibacteriales</taxon>
        <taxon>Propionibacteriaceae</taxon>
        <taxon>Tessaracoccus</taxon>
    </lineage>
</organism>
<dbReference type="OrthoDB" id="3723918at2"/>